<organism evidence="2 3">
    <name type="scientific">Bradyrhizobium vignae</name>
    <dbReference type="NCBI Taxonomy" id="1549949"/>
    <lineage>
        <taxon>Bacteria</taxon>
        <taxon>Pseudomonadati</taxon>
        <taxon>Pseudomonadota</taxon>
        <taxon>Alphaproteobacteria</taxon>
        <taxon>Hyphomicrobiales</taxon>
        <taxon>Nitrobacteraceae</taxon>
        <taxon>Bradyrhizobium</taxon>
    </lineage>
</organism>
<accession>A0A2U3Q6L5</accession>
<dbReference type="EMBL" id="LS398110">
    <property type="protein sequence ID" value="SPP96988.1"/>
    <property type="molecule type" value="Genomic_DNA"/>
</dbReference>
<evidence type="ECO:0000259" key="1">
    <source>
        <dbReference type="Pfam" id="PF13020"/>
    </source>
</evidence>
<dbReference type="AlphaFoldDB" id="A0A2U3Q6L5"/>
<dbReference type="Proteomes" id="UP000246085">
    <property type="component" value="Chromosome BRAD3257"/>
</dbReference>
<protein>
    <recommendedName>
        <fullName evidence="1">Protein NO VEIN C-terminal domain-containing protein</fullName>
    </recommendedName>
</protein>
<evidence type="ECO:0000313" key="3">
    <source>
        <dbReference type="Proteomes" id="UP000246085"/>
    </source>
</evidence>
<dbReference type="KEGG" id="bvz:BRAD3257_6068"/>
<evidence type="ECO:0000313" key="2">
    <source>
        <dbReference type="EMBL" id="SPP96988.1"/>
    </source>
</evidence>
<proteinExistence type="predicted"/>
<name>A0A2U3Q6L5_9BRAD</name>
<feature type="domain" description="Protein NO VEIN C-terminal" evidence="1">
    <location>
        <begin position="66"/>
        <end position="160"/>
    </location>
</feature>
<reference evidence="2 3" key="1">
    <citation type="submission" date="2018-03" db="EMBL/GenBank/DDBJ databases">
        <authorList>
            <person name="Gully D."/>
        </authorList>
    </citation>
    <scope>NUCLEOTIDE SEQUENCE [LARGE SCALE GENOMIC DNA]</scope>
    <source>
        <strain evidence="2">ORS3257</strain>
    </source>
</reference>
<dbReference type="InterPro" id="IPR024975">
    <property type="entry name" value="NOV_C"/>
</dbReference>
<sequence>MGLHPILTDPVSVKPRFTSAEGPVLVPPPAFLNSDPQDRQPVLRRLLGKYDPAARDDFNRSLGRAGEEMVFKFEYDRLCQAGRRDLAKEMDWPADRGEDDKGYDIRSFEPDGEESLLEIKTTNGHARTRFWLSRQYEVAAQNPSTYRIRRVFHFENGAEMFDIKPPLDAGLLLIPDKYVAVPR</sequence>
<gene>
    <name evidence="2" type="ORF">BRAD3257_6068</name>
</gene>
<dbReference type="Pfam" id="PF13020">
    <property type="entry name" value="NOV_C"/>
    <property type="match status" value="1"/>
</dbReference>